<keyword evidence="7 14" id="KW-1133">Transmembrane helix</keyword>
<evidence type="ECO:0000256" key="1">
    <source>
        <dbReference type="ARBA" id="ARBA00001971"/>
    </source>
</evidence>
<evidence type="ECO:0000256" key="13">
    <source>
        <dbReference type="RuleBase" id="RU000461"/>
    </source>
</evidence>
<feature type="non-terminal residue" evidence="15">
    <location>
        <position position="574"/>
    </location>
</feature>
<gene>
    <name evidence="15" type="ORF">B7463_g7742</name>
</gene>
<dbReference type="GO" id="GO:0020037">
    <property type="term" value="F:heme binding"/>
    <property type="evidence" value="ECO:0007669"/>
    <property type="project" value="InterPro"/>
</dbReference>
<organism evidence="15 16">
    <name type="scientific">Scytalidium lignicola</name>
    <name type="common">Hyphomycete</name>
    <dbReference type="NCBI Taxonomy" id="5539"/>
    <lineage>
        <taxon>Eukaryota</taxon>
        <taxon>Fungi</taxon>
        <taxon>Dikarya</taxon>
        <taxon>Ascomycota</taxon>
        <taxon>Pezizomycotina</taxon>
        <taxon>Leotiomycetes</taxon>
        <taxon>Leotiomycetes incertae sedis</taxon>
        <taxon>Scytalidium</taxon>
    </lineage>
</organism>
<evidence type="ECO:0000256" key="3">
    <source>
        <dbReference type="ARBA" id="ARBA00010617"/>
    </source>
</evidence>
<accession>A0A3E2H5X9</accession>
<protein>
    <submittedName>
        <fullName evidence="15">Uncharacterized protein</fullName>
    </submittedName>
</protein>
<evidence type="ECO:0000256" key="9">
    <source>
        <dbReference type="ARBA" id="ARBA00023004"/>
    </source>
</evidence>
<evidence type="ECO:0000313" key="16">
    <source>
        <dbReference type="Proteomes" id="UP000258309"/>
    </source>
</evidence>
<evidence type="ECO:0000256" key="10">
    <source>
        <dbReference type="ARBA" id="ARBA00023033"/>
    </source>
</evidence>
<comment type="cofactor">
    <cofactor evidence="1 12">
        <name>heme</name>
        <dbReference type="ChEBI" id="CHEBI:30413"/>
    </cofactor>
</comment>
<reference evidence="15 16" key="1">
    <citation type="submission" date="2018-05" db="EMBL/GenBank/DDBJ databases">
        <title>Draft genome sequence of Scytalidium lignicola DSM 105466, a ubiquitous saprotrophic fungus.</title>
        <authorList>
            <person name="Buettner E."/>
            <person name="Gebauer A.M."/>
            <person name="Hofrichter M."/>
            <person name="Liers C."/>
            <person name="Kellner H."/>
        </authorList>
    </citation>
    <scope>NUCLEOTIDE SEQUENCE [LARGE SCALE GENOMIC DNA]</scope>
    <source>
        <strain evidence="15 16">DSM 105466</strain>
    </source>
</reference>
<evidence type="ECO:0000313" key="15">
    <source>
        <dbReference type="EMBL" id="RFU28592.1"/>
    </source>
</evidence>
<dbReference type="SUPFAM" id="SSF48264">
    <property type="entry name" value="Cytochrome P450"/>
    <property type="match status" value="1"/>
</dbReference>
<comment type="caution">
    <text evidence="15">The sequence shown here is derived from an EMBL/GenBank/DDBJ whole genome shotgun (WGS) entry which is preliminary data.</text>
</comment>
<dbReference type="GO" id="GO:0004497">
    <property type="term" value="F:monooxygenase activity"/>
    <property type="evidence" value="ECO:0007669"/>
    <property type="project" value="UniProtKB-KW"/>
</dbReference>
<dbReference type="PANTHER" id="PTHR24305">
    <property type="entry name" value="CYTOCHROME P450"/>
    <property type="match status" value="1"/>
</dbReference>
<comment type="subcellular location">
    <subcellularLocation>
        <location evidence="2">Membrane</location>
    </subcellularLocation>
</comment>
<keyword evidence="9 12" id="KW-0408">Iron</keyword>
<feature type="non-terminal residue" evidence="15">
    <location>
        <position position="1"/>
    </location>
</feature>
<dbReference type="InterPro" id="IPR002403">
    <property type="entry name" value="Cyt_P450_E_grp-IV"/>
</dbReference>
<evidence type="ECO:0000256" key="14">
    <source>
        <dbReference type="SAM" id="Phobius"/>
    </source>
</evidence>
<dbReference type="FunFam" id="1.10.630.10:FF:000063">
    <property type="entry name" value="Cytochrome P450 monooxygenase"/>
    <property type="match status" value="1"/>
</dbReference>
<dbReference type="GO" id="GO:0016705">
    <property type="term" value="F:oxidoreductase activity, acting on paired donors, with incorporation or reduction of molecular oxygen"/>
    <property type="evidence" value="ECO:0007669"/>
    <property type="project" value="InterPro"/>
</dbReference>
<proteinExistence type="inferred from homology"/>
<evidence type="ECO:0000256" key="12">
    <source>
        <dbReference type="PIRSR" id="PIRSR602403-1"/>
    </source>
</evidence>
<dbReference type="InterPro" id="IPR001128">
    <property type="entry name" value="Cyt_P450"/>
</dbReference>
<keyword evidence="4 12" id="KW-0349">Heme</keyword>
<keyword evidence="16" id="KW-1185">Reference proteome</keyword>
<evidence type="ECO:0000256" key="6">
    <source>
        <dbReference type="ARBA" id="ARBA00022723"/>
    </source>
</evidence>
<dbReference type="InterPro" id="IPR036396">
    <property type="entry name" value="Cyt_P450_sf"/>
</dbReference>
<dbReference type="STRING" id="5539.A0A3E2H5X9"/>
<dbReference type="GO" id="GO:0016020">
    <property type="term" value="C:membrane"/>
    <property type="evidence" value="ECO:0007669"/>
    <property type="project" value="UniProtKB-SubCell"/>
</dbReference>
<dbReference type="OMA" id="WINRYSF"/>
<name>A0A3E2H5X9_SCYLI</name>
<dbReference type="PRINTS" id="PR00465">
    <property type="entry name" value="EP450IV"/>
</dbReference>
<dbReference type="AlphaFoldDB" id="A0A3E2H5X9"/>
<evidence type="ECO:0000256" key="11">
    <source>
        <dbReference type="ARBA" id="ARBA00023136"/>
    </source>
</evidence>
<keyword evidence="5 14" id="KW-0812">Transmembrane</keyword>
<keyword evidence="11 14" id="KW-0472">Membrane</keyword>
<evidence type="ECO:0000256" key="2">
    <source>
        <dbReference type="ARBA" id="ARBA00004370"/>
    </source>
</evidence>
<feature type="transmembrane region" description="Helical" evidence="14">
    <location>
        <begin position="20"/>
        <end position="40"/>
    </location>
</feature>
<dbReference type="OrthoDB" id="1470350at2759"/>
<keyword evidence="8 13" id="KW-0560">Oxidoreductase</keyword>
<dbReference type="InterPro" id="IPR050121">
    <property type="entry name" value="Cytochrome_P450_monoxygenase"/>
</dbReference>
<keyword evidence="10 13" id="KW-0503">Monooxygenase</keyword>
<dbReference type="GO" id="GO:1902181">
    <property type="term" value="P:verruculogen biosynthetic process"/>
    <property type="evidence" value="ECO:0007669"/>
    <property type="project" value="UniProtKB-ARBA"/>
</dbReference>
<dbReference type="Gene3D" id="1.10.630.10">
    <property type="entry name" value="Cytochrome P450"/>
    <property type="match status" value="1"/>
</dbReference>
<dbReference type="PANTHER" id="PTHR24305:SF237">
    <property type="entry name" value="CYTOCHROME P450 MONOOXYGENASE ATNE-RELATED"/>
    <property type="match status" value="1"/>
</dbReference>
<comment type="similarity">
    <text evidence="3 13">Belongs to the cytochrome P450 family.</text>
</comment>
<dbReference type="EMBL" id="NCSJ02000158">
    <property type="protein sequence ID" value="RFU28592.1"/>
    <property type="molecule type" value="Genomic_DNA"/>
</dbReference>
<evidence type="ECO:0000256" key="7">
    <source>
        <dbReference type="ARBA" id="ARBA00022989"/>
    </source>
</evidence>
<dbReference type="Pfam" id="PF00067">
    <property type="entry name" value="p450"/>
    <property type="match status" value="1"/>
</dbReference>
<evidence type="ECO:0000256" key="5">
    <source>
        <dbReference type="ARBA" id="ARBA00022692"/>
    </source>
</evidence>
<evidence type="ECO:0000256" key="8">
    <source>
        <dbReference type="ARBA" id="ARBA00023002"/>
    </source>
</evidence>
<dbReference type="PRINTS" id="PR00385">
    <property type="entry name" value="P450"/>
</dbReference>
<sequence length="574" mass="64612">MENLFSKPVILTRSDILKYGIPTTVFLTFNLIAFIVYRIFYHPLARYPGPLISKITGLYHTYHALTSDQAHNFYHLHAKYGPIVRYTPNGVSICSVEGIKAIYGNSRSTKKAESYLAFPRDPKKASLFSVIDKDVHARKRRIFRHGFTDASLQMAERTIDKHIASLAECLMSEEPDKENLAQKCTPDRKEGWSRPRNMATWINRFTFDVSSELSFGKSFGVLKNKTNRFIIEITHSTLQADNVTASAITLLHKLGLKKLVFRRARQLNSIFDSFIRDATSERVEAGISENRKDFFHWLMDAQDPETGERFEFEELCEEATLLITAGSDTSSTAICSTLYYLAHNPEKLETLIKEIRSAFPTLESVRSGITLQNCSYLRACMDEGLRLSPPAGSVLHREVLPGGLSINDNFFPEGTDVGVPAYALHHDAAYFERPFSFEPERWIVGSQLSQDEKSGEKPSIVTPDSVRLAASAFAPFSAGSRGCVGKPLAYLQISLLFARLLWEYDMRLYAGAWINGKRSGDGKEPLKEYALVDLFISWKNGPLLEFRRRSVESSGMVVSPQTSKDVSRVIAVVP</sequence>
<evidence type="ECO:0000256" key="4">
    <source>
        <dbReference type="ARBA" id="ARBA00022617"/>
    </source>
</evidence>
<feature type="binding site" description="axial binding residue" evidence="12">
    <location>
        <position position="483"/>
    </location>
    <ligand>
        <name>heme</name>
        <dbReference type="ChEBI" id="CHEBI:30413"/>
    </ligand>
    <ligandPart>
        <name>Fe</name>
        <dbReference type="ChEBI" id="CHEBI:18248"/>
    </ligandPart>
</feature>
<dbReference type="Proteomes" id="UP000258309">
    <property type="component" value="Unassembled WGS sequence"/>
</dbReference>
<dbReference type="InterPro" id="IPR017972">
    <property type="entry name" value="Cyt_P450_CS"/>
</dbReference>
<dbReference type="GO" id="GO:0005506">
    <property type="term" value="F:iron ion binding"/>
    <property type="evidence" value="ECO:0007669"/>
    <property type="project" value="InterPro"/>
</dbReference>
<dbReference type="CDD" id="cd11061">
    <property type="entry name" value="CYP67-like"/>
    <property type="match status" value="1"/>
</dbReference>
<dbReference type="PROSITE" id="PS00086">
    <property type="entry name" value="CYTOCHROME_P450"/>
    <property type="match status" value="1"/>
</dbReference>
<keyword evidence="6 12" id="KW-0479">Metal-binding</keyword>